<evidence type="ECO:0000256" key="1">
    <source>
        <dbReference type="ARBA" id="ARBA00004196"/>
    </source>
</evidence>
<dbReference type="KEGG" id="scor:J3U87_11760"/>
<dbReference type="RefSeq" id="WP_237383226.1">
    <property type="nucleotide sequence ID" value="NZ_CP071793.1"/>
</dbReference>
<feature type="domain" description="YknX-like beta-barrel" evidence="4">
    <location>
        <begin position="326"/>
        <end position="402"/>
    </location>
</feature>
<protein>
    <submittedName>
        <fullName evidence="5">HlyD family efflux transporter periplasmic adaptor subunit</fullName>
    </submittedName>
</protein>
<dbReference type="Pfam" id="PF25990">
    <property type="entry name" value="Beta-barrel_YknX"/>
    <property type="match status" value="1"/>
</dbReference>
<dbReference type="GO" id="GO:0030313">
    <property type="term" value="C:cell envelope"/>
    <property type="evidence" value="ECO:0007669"/>
    <property type="project" value="UniProtKB-SubCell"/>
</dbReference>
<organism evidence="5 6">
    <name type="scientific">Sulfidibacter corallicola</name>
    <dbReference type="NCBI Taxonomy" id="2818388"/>
    <lineage>
        <taxon>Bacteria</taxon>
        <taxon>Pseudomonadati</taxon>
        <taxon>Acidobacteriota</taxon>
        <taxon>Holophagae</taxon>
        <taxon>Acanthopleuribacterales</taxon>
        <taxon>Acanthopleuribacteraceae</taxon>
        <taxon>Sulfidibacter</taxon>
    </lineage>
</organism>
<comment type="subcellular location">
    <subcellularLocation>
        <location evidence="1">Cell envelope</location>
    </subcellularLocation>
</comment>
<evidence type="ECO:0000313" key="6">
    <source>
        <dbReference type="Proteomes" id="UP000663929"/>
    </source>
</evidence>
<dbReference type="Proteomes" id="UP000663929">
    <property type="component" value="Chromosome"/>
</dbReference>
<accession>A0A8A4TVD3</accession>
<gene>
    <name evidence="5" type="ORF">J3U87_11760</name>
</gene>
<reference evidence="5" key="1">
    <citation type="submission" date="2021-03" db="EMBL/GenBank/DDBJ databases">
        <title>Acanthopleuribacteraceae sp. M133.</title>
        <authorList>
            <person name="Wang G."/>
        </authorList>
    </citation>
    <scope>NUCLEOTIDE SEQUENCE</scope>
    <source>
        <strain evidence="5">M133</strain>
    </source>
</reference>
<dbReference type="InterPro" id="IPR050465">
    <property type="entry name" value="UPF0194_transport"/>
</dbReference>
<dbReference type="PANTHER" id="PTHR32347">
    <property type="entry name" value="EFFLUX SYSTEM COMPONENT YKNX-RELATED"/>
    <property type="match status" value="1"/>
</dbReference>
<dbReference type="InterPro" id="IPR058636">
    <property type="entry name" value="Beta-barrel_YknX"/>
</dbReference>
<feature type="coiled-coil region" evidence="3">
    <location>
        <begin position="88"/>
        <end position="115"/>
    </location>
</feature>
<keyword evidence="6" id="KW-1185">Reference proteome</keyword>
<proteinExistence type="predicted"/>
<dbReference type="AlphaFoldDB" id="A0A8A4TVD3"/>
<name>A0A8A4TVD3_SULCO</name>
<feature type="coiled-coil region" evidence="3">
    <location>
        <begin position="249"/>
        <end position="283"/>
    </location>
</feature>
<dbReference type="Gene3D" id="2.40.30.170">
    <property type="match status" value="1"/>
</dbReference>
<evidence type="ECO:0000313" key="5">
    <source>
        <dbReference type="EMBL" id="QTD53128.1"/>
    </source>
</evidence>
<dbReference type="EMBL" id="CP071793">
    <property type="protein sequence ID" value="QTD53128.1"/>
    <property type="molecule type" value="Genomic_DNA"/>
</dbReference>
<dbReference type="PANTHER" id="PTHR32347:SF14">
    <property type="entry name" value="EFFLUX SYSTEM COMPONENT YKNX-RELATED"/>
    <property type="match status" value="1"/>
</dbReference>
<evidence type="ECO:0000256" key="3">
    <source>
        <dbReference type="SAM" id="Coils"/>
    </source>
</evidence>
<sequence>MRRTLPVLALLVATLLGCSRGTRDSAAQVAEPQFFPVYKVRIPLTGKLEAADSAVYSSSIPHKSMKITWLVDEGVYVNPGDRLIRFDDSELREERRTLERKRDETMRERDKAIEDFKMERLAFEEALQQARFDRRRSTKKLETFVKFSGPSQLKQLEQEGHLATLKVQRLERETKDIELLHEKGYVTGFELETHRENLLKARYDREKAEYQYQTYQKHGMNDERVALESEDQLIATKVSQLEERFVLLNEQHDQKLKRFDQRLAQQERELEDLESYLADCTLAADHAGLVIYRKSYRDGQDVKPSVGFEYRRAQPILHIQNTERLYVSARINEFLLNKVEVGMPVLLVADARQDQSFDGRISFIGLLAERKNHDAEKAFDMSIEALEPPPGLRPGMSVRCEIISGSYEKIWTVPRESLAPMRERMACRVLRDGKQMWLDVDVLDYDQQTAILQAEFAPRDRVLLN</sequence>
<dbReference type="PROSITE" id="PS51257">
    <property type="entry name" value="PROKAR_LIPOPROTEIN"/>
    <property type="match status" value="1"/>
</dbReference>
<evidence type="ECO:0000259" key="4">
    <source>
        <dbReference type="Pfam" id="PF25990"/>
    </source>
</evidence>
<keyword evidence="2 3" id="KW-0175">Coiled coil</keyword>
<evidence type="ECO:0000256" key="2">
    <source>
        <dbReference type="ARBA" id="ARBA00023054"/>
    </source>
</evidence>